<evidence type="ECO:0000256" key="4">
    <source>
        <dbReference type="ARBA" id="ARBA00035245"/>
    </source>
</evidence>
<evidence type="ECO:0000256" key="1">
    <source>
        <dbReference type="ARBA" id="ARBA00008553"/>
    </source>
</evidence>
<dbReference type="GO" id="GO:0006412">
    <property type="term" value="P:translation"/>
    <property type="evidence" value="ECO:0007669"/>
    <property type="project" value="UniProtKB-UniRule"/>
</dbReference>
<dbReference type="PROSITE" id="PS00358">
    <property type="entry name" value="RIBOSOMAL_L5"/>
    <property type="match status" value="1"/>
</dbReference>
<evidence type="ECO:0000256" key="3">
    <source>
        <dbReference type="ARBA" id="ARBA00023274"/>
    </source>
</evidence>
<comment type="subunit">
    <text evidence="5">Part of the 50S ribosomal subunit; part of the 5S rRNA/L5/L18/L25 subcomplex. Contacts the 5S rRNA and the P site tRNA. Forms a bridge to the 30S subunit in the 70S ribosome.</text>
</comment>
<comment type="similarity">
    <text evidence="1 5 6">Belongs to the universal ribosomal protein uL5 family.</text>
</comment>
<organism evidence="9 10">
    <name type="scientific">Candidatus Nealsonbacteria bacterium RBG_13_37_56</name>
    <dbReference type="NCBI Taxonomy" id="1801661"/>
    <lineage>
        <taxon>Bacteria</taxon>
        <taxon>Candidatus Nealsoniibacteriota</taxon>
    </lineage>
</organism>
<dbReference type="FunFam" id="3.30.1440.10:FF:000001">
    <property type="entry name" value="50S ribosomal protein L5"/>
    <property type="match status" value="1"/>
</dbReference>
<keyword evidence="3 5" id="KW-0687">Ribonucleoprotein</keyword>
<evidence type="ECO:0000313" key="10">
    <source>
        <dbReference type="Proteomes" id="UP000178893"/>
    </source>
</evidence>
<keyword evidence="5" id="KW-0820">tRNA-binding</keyword>
<dbReference type="NCBIfam" id="NF000585">
    <property type="entry name" value="PRK00010.1"/>
    <property type="match status" value="1"/>
</dbReference>
<dbReference type="GO" id="GO:1990904">
    <property type="term" value="C:ribonucleoprotein complex"/>
    <property type="evidence" value="ECO:0007669"/>
    <property type="project" value="UniProtKB-KW"/>
</dbReference>
<sequence>MISIKEKYTKEAIPAMMKKFNHKSIMAVPRVDKIVINTGLGRLISGKTGEEEKKILGAVTGDLSLICGQKAVLTKAKKSIASFKTRAGMTIGAKITLRGRRMNDFLERLINIALPRSRDFQGIDLKSFDNQGNLTLPIREHIIFPEVSPEKVKFIFGFEITVVTTAKNREEGIELLRLLGFPIKK</sequence>
<dbReference type="InterPro" id="IPR002132">
    <property type="entry name" value="Ribosomal_uL5"/>
</dbReference>
<accession>A0A1G2DXV4</accession>
<dbReference type="InterPro" id="IPR020929">
    <property type="entry name" value="Ribosomal_uL5_CS"/>
</dbReference>
<feature type="domain" description="Large ribosomal subunit protein uL5 C-terminal" evidence="8">
    <location>
        <begin position="91"/>
        <end position="182"/>
    </location>
</feature>
<evidence type="ECO:0000256" key="5">
    <source>
        <dbReference type="HAMAP-Rule" id="MF_01333"/>
    </source>
</evidence>
<name>A0A1G2DXV4_9BACT</name>
<reference evidence="9 10" key="1">
    <citation type="journal article" date="2016" name="Nat. Commun.">
        <title>Thousands of microbial genomes shed light on interconnected biogeochemical processes in an aquifer system.</title>
        <authorList>
            <person name="Anantharaman K."/>
            <person name="Brown C.T."/>
            <person name="Hug L.A."/>
            <person name="Sharon I."/>
            <person name="Castelle C.J."/>
            <person name="Probst A.J."/>
            <person name="Thomas B.C."/>
            <person name="Singh A."/>
            <person name="Wilkins M.J."/>
            <person name="Karaoz U."/>
            <person name="Brodie E.L."/>
            <person name="Williams K.H."/>
            <person name="Hubbard S.S."/>
            <person name="Banfield J.F."/>
        </authorList>
    </citation>
    <scope>NUCLEOTIDE SEQUENCE [LARGE SCALE GENOMIC DNA]</scope>
</reference>
<proteinExistence type="inferred from homology"/>
<evidence type="ECO:0000313" key="9">
    <source>
        <dbReference type="EMBL" id="OGZ18404.1"/>
    </source>
</evidence>
<evidence type="ECO:0000256" key="2">
    <source>
        <dbReference type="ARBA" id="ARBA00022980"/>
    </source>
</evidence>
<dbReference type="GO" id="GO:0019843">
    <property type="term" value="F:rRNA binding"/>
    <property type="evidence" value="ECO:0007669"/>
    <property type="project" value="UniProtKB-UniRule"/>
</dbReference>
<dbReference type="Pfam" id="PF00673">
    <property type="entry name" value="Ribosomal_L5_C"/>
    <property type="match status" value="1"/>
</dbReference>
<dbReference type="Proteomes" id="UP000178893">
    <property type="component" value="Unassembled WGS sequence"/>
</dbReference>
<keyword evidence="5" id="KW-0694">RNA-binding</keyword>
<dbReference type="InterPro" id="IPR020930">
    <property type="entry name" value="Ribosomal_uL5_bac-type"/>
</dbReference>
<dbReference type="SUPFAM" id="SSF55282">
    <property type="entry name" value="RL5-like"/>
    <property type="match status" value="1"/>
</dbReference>
<dbReference type="GO" id="GO:0003735">
    <property type="term" value="F:structural constituent of ribosome"/>
    <property type="evidence" value="ECO:0007669"/>
    <property type="project" value="InterPro"/>
</dbReference>
<keyword evidence="2 5" id="KW-0689">Ribosomal protein</keyword>
<dbReference type="EMBL" id="MHLW01000002">
    <property type="protein sequence ID" value="OGZ18404.1"/>
    <property type="molecule type" value="Genomic_DNA"/>
</dbReference>
<protein>
    <recommendedName>
        <fullName evidence="4 5">Large ribosomal subunit protein uL5</fullName>
    </recommendedName>
</protein>
<comment type="function">
    <text evidence="5">This is 1 of the proteins that bind and probably mediate the attachment of the 5S RNA into the large ribosomal subunit, where it forms part of the central protuberance. In the 70S ribosome it contacts protein S13 of the 30S subunit (bridge B1b), connecting the 2 subunits; this bridge is implicated in subunit movement. Contacts the P site tRNA; the 5S rRNA and some of its associated proteins might help stabilize positioning of ribosome-bound tRNAs.</text>
</comment>
<evidence type="ECO:0000259" key="8">
    <source>
        <dbReference type="Pfam" id="PF00673"/>
    </source>
</evidence>
<keyword evidence="5" id="KW-0699">rRNA-binding</keyword>
<evidence type="ECO:0000259" key="7">
    <source>
        <dbReference type="Pfam" id="PF00281"/>
    </source>
</evidence>
<dbReference type="InterPro" id="IPR022803">
    <property type="entry name" value="Ribosomal_uL5_dom_sf"/>
</dbReference>
<dbReference type="GO" id="GO:0005840">
    <property type="term" value="C:ribosome"/>
    <property type="evidence" value="ECO:0007669"/>
    <property type="project" value="UniProtKB-KW"/>
</dbReference>
<gene>
    <name evidence="5" type="primary">rplE</name>
    <name evidence="9" type="ORF">A2V72_00165</name>
</gene>
<feature type="domain" description="Large ribosomal subunit protein uL5 N-terminal" evidence="7">
    <location>
        <begin position="25"/>
        <end position="86"/>
    </location>
</feature>
<dbReference type="InterPro" id="IPR031309">
    <property type="entry name" value="Ribosomal_uL5_C"/>
</dbReference>
<dbReference type="PANTHER" id="PTHR11994">
    <property type="entry name" value="60S RIBOSOMAL PROTEIN L11-RELATED"/>
    <property type="match status" value="1"/>
</dbReference>
<comment type="caution">
    <text evidence="9">The sequence shown here is derived from an EMBL/GenBank/DDBJ whole genome shotgun (WGS) entry which is preliminary data.</text>
</comment>
<dbReference type="InterPro" id="IPR031310">
    <property type="entry name" value="Ribosomal_uL5_N"/>
</dbReference>
<dbReference type="GO" id="GO:0000049">
    <property type="term" value="F:tRNA binding"/>
    <property type="evidence" value="ECO:0007669"/>
    <property type="project" value="UniProtKB-UniRule"/>
</dbReference>
<dbReference type="HAMAP" id="MF_01333_B">
    <property type="entry name" value="Ribosomal_uL5_B"/>
    <property type="match status" value="1"/>
</dbReference>
<dbReference type="PIRSF" id="PIRSF002161">
    <property type="entry name" value="Ribosomal_L5"/>
    <property type="match status" value="1"/>
</dbReference>
<dbReference type="AlphaFoldDB" id="A0A1G2DXV4"/>
<dbReference type="Pfam" id="PF00281">
    <property type="entry name" value="Ribosomal_L5"/>
    <property type="match status" value="1"/>
</dbReference>
<evidence type="ECO:0000256" key="6">
    <source>
        <dbReference type="RuleBase" id="RU003930"/>
    </source>
</evidence>
<dbReference type="Gene3D" id="3.30.1440.10">
    <property type="match status" value="1"/>
</dbReference>